<keyword evidence="2" id="KW-0378">Hydrolase</keyword>
<dbReference type="EMBL" id="CP026604">
    <property type="protein sequence ID" value="AWB65838.1"/>
    <property type="molecule type" value="Genomic_DNA"/>
</dbReference>
<keyword evidence="1" id="KW-0732">Signal</keyword>
<dbReference type="CDD" id="cd08992">
    <property type="entry name" value="GH117"/>
    <property type="match status" value="1"/>
</dbReference>
<feature type="signal peptide" evidence="1">
    <location>
        <begin position="1"/>
        <end position="22"/>
    </location>
</feature>
<evidence type="ECO:0000313" key="3">
    <source>
        <dbReference type="Proteomes" id="UP000244441"/>
    </source>
</evidence>
<gene>
    <name evidence="2" type="ORF">C2869_05005</name>
</gene>
<feature type="chain" id="PRO_5015391154" evidence="1">
    <location>
        <begin position="23"/>
        <end position="432"/>
    </location>
</feature>
<dbReference type="GO" id="GO:0016787">
    <property type="term" value="F:hydrolase activity"/>
    <property type="evidence" value="ECO:0007669"/>
    <property type="project" value="UniProtKB-KW"/>
</dbReference>
<evidence type="ECO:0000313" key="2">
    <source>
        <dbReference type="EMBL" id="AWB65838.1"/>
    </source>
</evidence>
<evidence type="ECO:0000256" key="1">
    <source>
        <dbReference type="SAM" id="SignalP"/>
    </source>
</evidence>
<dbReference type="KEGG" id="cate:C2869_05005"/>
<keyword evidence="3" id="KW-1185">Reference proteome</keyword>
<dbReference type="Proteomes" id="UP000244441">
    <property type="component" value="Chromosome"/>
</dbReference>
<dbReference type="InterPro" id="IPR023296">
    <property type="entry name" value="Glyco_hydro_beta-prop_sf"/>
</dbReference>
<dbReference type="OrthoDB" id="9794572at2"/>
<dbReference type="Gene3D" id="2.115.10.20">
    <property type="entry name" value="Glycosyl hydrolase domain, family 43"/>
    <property type="match status" value="1"/>
</dbReference>
<dbReference type="SUPFAM" id="SSF75005">
    <property type="entry name" value="Arabinanase/levansucrase/invertase"/>
    <property type="match status" value="1"/>
</dbReference>
<dbReference type="AlphaFoldDB" id="A0A2S0VNN9"/>
<proteinExistence type="predicted"/>
<sequence length="432" mass="48877">MSNLYQTFRLVGLAALASSVLAACQTSPTNSLPSSKNDALVAKSNVTQQELAAFKANVCSFETYEQKLERLGITNPNKLSAASKRALLWKDKPNNWYGAFTVKDLKGDLAFEESVVRRDPSSVLFENGLYHVWYTKSEGPSKGFTDDPDAKVWPWDHSEVWHATSKDGITWDEDATAVYRGKPGEFDDRSVFTPEVYKHQDTYYLVYQTVKSPYIQRVKNQIGLSYAKSPWGPWTKHDKPILSPADNAQWSGDDVHDRFSVTNKGDFDSHKVHDPYLTYFNGKFHLYYKGEQMGWEMTHGGREIRHGVATAETPFGPYTKSPFNPISNSGHEVAVWHHNGGIGSLITTDGVERNTVQWAKDGINFEILAHIKQAPPAMGLVRDLAKSNEPFKIFKWGLTHNIKTHDYTYIQRFQGYQRGRVKTSATHNLKCD</sequence>
<protein>
    <submittedName>
        <fullName evidence="2">Glycosyl hydrolase</fullName>
    </submittedName>
</protein>
<accession>A0A2S0VNN9</accession>
<name>A0A2S0VNN9_9ALTE</name>
<reference evidence="2 3" key="1">
    <citation type="submission" date="2018-01" db="EMBL/GenBank/DDBJ databases">
        <title>Genome sequence of a Cantenovulum-like bacteria.</title>
        <authorList>
            <person name="Tan W.R."/>
            <person name="Lau N.-S."/>
            <person name="Go F."/>
            <person name="Amirul A.-A.A."/>
        </authorList>
    </citation>
    <scope>NUCLEOTIDE SEQUENCE [LARGE SCALE GENOMIC DNA]</scope>
    <source>
        <strain evidence="2 3">CCB-QB4</strain>
    </source>
</reference>
<organism evidence="2 3">
    <name type="scientific">Saccharobesus litoralis</name>
    <dbReference type="NCBI Taxonomy" id="2172099"/>
    <lineage>
        <taxon>Bacteria</taxon>
        <taxon>Pseudomonadati</taxon>
        <taxon>Pseudomonadota</taxon>
        <taxon>Gammaproteobacteria</taxon>
        <taxon>Alteromonadales</taxon>
        <taxon>Alteromonadaceae</taxon>
        <taxon>Saccharobesus</taxon>
    </lineage>
</organism>